<gene>
    <name evidence="2" type="ORF">LVJ82_15215</name>
</gene>
<dbReference type="InterPro" id="IPR046348">
    <property type="entry name" value="SIS_dom_sf"/>
</dbReference>
<dbReference type="InterPro" id="IPR036388">
    <property type="entry name" value="WH-like_DNA-bd_sf"/>
</dbReference>
<dbReference type="InterPro" id="IPR000281">
    <property type="entry name" value="HTH_RpiR"/>
</dbReference>
<evidence type="ECO:0000313" key="2">
    <source>
        <dbReference type="EMBL" id="UOO88793.1"/>
    </source>
</evidence>
<dbReference type="InterPro" id="IPR047640">
    <property type="entry name" value="RpiR-like"/>
</dbReference>
<evidence type="ECO:0000313" key="3">
    <source>
        <dbReference type="Proteomes" id="UP000832011"/>
    </source>
</evidence>
<dbReference type="Proteomes" id="UP000832011">
    <property type="component" value="Chromosome"/>
</dbReference>
<reference evidence="2 3" key="1">
    <citation type="journal article" date="2022" name="Res Sq">
        <title>Evolution of multicellular longitudinally dividing oral cavity symbionts (Neisseriaceae).</title>
        <authorList>
            <person name="Nyongesa S."/>
            <person name="Weber P."/>
            <person name="Bernet E."/>
            <person name="Pullido F."/>
            <person name="Nieckarz M."/>
            <person name="Delaby M."/>
            <person name="Nieves C."/>
            <person name="Viehboeck T."/>
            <person name="Krause N."/>
            <person name="Rivera-Millot A."/>
            <person name="Nakamura A."/>
            <person name="Vischer N."/>
            <person name="VanNieuwenhze M."/>
            <person name="Brun Y."/>
            <person name="Cava F."/>
            <person name="Bulgheresi S."/>
            <person name="Veyrier F."/>
        </authorList>
    </citation>
    <scope>NUCLEOTIDE SEQUENCE [LARGE SCALE GENOMIC DNA]</scope>
    <source>
        <strain evidence="2 3">SN4</strain>
    </source>
</reference>
<keyword evidence="3" id="KW-1185">Reference proteome</keyword>
<sequence length="280" mass="32587">MSLYKRIQENLQQLTPAMKKIADYFLSNFDNLSFESAETIAKEVGVSSISVGRYLRQLGFQNMEDFRLELKSHYKTHWFVTDRVSNHMERERDEDLADLSLRREIRHVEQVFALRNSAAYQRILQQILQADAVYIVGIQSSRGLLHYFYSLLEYMRPNVHFSDGGSGAYIDALNNGQQTFLLTADFRHYAVHTKRLCMAAENLRLPYGLITDVYCPWAQSLHGHVLTLETDIQQFWDSMTPVLSLLQHLLNDVASQLGGQLQQRMEVNKRLQDAFRQFEE</sequence>
<proteinExistence type="predicted"/>
<dbReference type="PANTHER" id="PTHR30514">
    <property type="entry name" value="GLUCOKINASE"/>
    <property type="match status" value="1"/>
</dbReference>
<feature type="domain" description="HTH rpiR-type" evidence="1">
    <location>
        <begin position="1"/>
        <end position="77"/>
    </location>
</feature>
<accession>A0ABY4DZ38</accession>
<dbReference type="PROSITE" id="PS51071">
    <property type="entry name" value="HTH_RPIR"/>
    <property type="match status" value="1"/>
</dbReference>
<dbReference type="Pfam" id="PF01418">
    <property type="entry name" value="HTH_6"/>
    <property type="match status" value="1"/>
</dbReference>
<dbReference type="EMBL" id="CP091511">
    <property type="protein sequence ID" value="UOO88793.1"/>
    <property type="molecule type" value="Genomic_DNA"/>
</dbReference>
<dbReference type="SUPFAM" id="SSF53697">
    <property type="entry name" value="SIS domain"/>
    <property type="match status" value="1"/>
</dbReference>
<dbReference type="Gene3D" id="3.40.50.10490">
    <property type="entry name" value="Glucose-6-phosphate isomerase like protein, domain 1"/>
    <property type="match status" value="1"/>
</dbReference>
<evidence type="ECO:0000259" key="1">
    <source>
        <dbReference type="PROSITE" id="PS51071"/>
    </source>
</evidence>
<dbReference type="RefSeq" id="WP_058357517.1">
    <property type="nucleotide sequence ID" value="NZ_CABKVG010000010.1"/>
</dbReference>
<dbReference type="InterPro" id="IPR009057">
    <property type="entry name" value="Homeodomain-like_sf"/>
</dbReference>
<protein>
    <submittedName>
        <fullName evidence="2">MurR/RpiR family transcriptional regulator</fullName>
    </submittedName>
</protein>
<name>A0ABY4DZ38_9NEIS</name>
<dbReference type="PANTHER" id="PTHR30514:SF18">
    <property type="entry name" value="RPIR-FAMILY TRANSCRIPTIONAL REGULATOR"/>
    <property type="match status" value="1"/>
</dbReference>
<dbReference type="SUPFAM" id="SSF46689">
    <property type="entry name" value="Homeodomain-like"/>
    <property type="match status" value="1"/>
</dbReference>
<organism evidence="2 3">
    <name type="scientific">Vitreoscilla massiliensis</name>
    <dbReference type="NCBI Taxonomy" id="1689272"/>
    <lineage>
        <taxon>Bacteria</taxon>
        <taxon>Pseudomonadati</taxon>
        <taxon>Pseudomonadota</taxon>
        <taxon>Betaproteobacteria</taxon>
        <taxon>Neisseriales</taxon>
        <taxon>Neisseriaceae</taxon>
        <taxon>Vitreoscilla</taxon>
    </lineage>
</organism>
<dbReference type="Gene3D" id="1.10.10.10">
    <property type="entry name" value="Winged helix-like DNA-binding domain superfamily/Winged helix DNA-binding domain"/>
    <property type="match status" value="1"/>
</dbReference>